<evidence type="ECO:0000313" key="2">
    <source>
        <dbReference type="EMBL" id="CAE7297724.1"/>
    </source>
</evidence>
<feature type="transmembrane region" description="Helical" evidence="1">
    <location>
        <begin position="1795"/>
        <end position="1814"/>
    </location>
</feature>
<evidence type="ECO:0000256" key="1">
    <source>
        <dbReference type="SAM" id="Phobius"/>
    </source>
</evidence>
<keyword evidence="1" id="KW-0812">Transmembrane</keyword>
<reference evidence="2" key="1">
    <citation type="submission" date="2021-02" db="EMBL/GenBank/DDBJ databases">
        <authorList>
            <person name="Dougan E. K."/>
            <person name="Rhodes N."/>
            <person name="Thang M."/>
            <person name="Chan C."/>
        </authorList>
    </citation>
    <scope>NUCLEOTIDE SEQUENCE</scope>
</reference>
<gene>
    <name evidence="2" type="ORF">SNAT2548_LOCUS15676</name>
</gene>
<evidence type="ECO:0000313" key="3">
    <source>
        <dbReference type="Proteomes" id="UP000604046"/>
    </source>
</evidence>
<sequence length="1888" mass="195979">MRLWAFLFLASAERIYDFLDVKVHPFPTSCNGTQALQGNYTVEVAATIPTSCRLQGRGATVLLKAPLTFSGDVIMEGDIAWIGEEPFSQACVAARSLQIGGGSSKDRISFQDCHNRKSFGGALLVEDNLAVLPHAALSVQQCSSFKGGGGAYVSGTVMQEGRLEMSGCHSGGGGGGLQATIGLVQGPEGVMSFSQCQAQDSGGGLLVEGDLQLQGKLRVEDCASEAQGGGVAVHGTLLQLAGTIGFQNCTAAVAGGGLHVSAWNQTKGFASFRLCQAGAGGAVFSSGDVHLAGTNQFNVSKASNEVSKRRTRGSGGGMSIRKGNLVQHGGSMSFFHCEAESGYGGGLSLDSGFLHQMSEAVMVFVRCKAHSGGSWRVGGEVQLQGSMSCSNSEADYGGCGTLGSSITVVGGELFFTGCMARTEAGGLMVAKTFVQEAGTVSFNTCRSQHTGAGCLQVGALKQSNGSLRLAGCTSQTGSGGIVSKGPVDLAGSNVFSDCSTKSSGAGLSIKVGNLVQHGGSTRFERCNAEGDGGGVYLDRGSLHQKDGVMDFLKCSANGRGGSLRVKGDLIVRGNLSCSGSYARVDGGGAIVGGKLKQLGGHLVFKKCTAKRGEGGGGALVKFVVQEGGTMSFRGCEANGKGASCLQTRSLTQRNGSMQVTGCKGGDSGAVLSKGPVELAGSNLFSHSSNENGGGCLLIKEGNLTQHRGVTEFDRCKAGKGGGGLLLEKGSLHQKAEGTMVFSNCEARALRGAAPAAVAASSGGGLRANGALYLHGHLSFKGCKATVFGGGAQVTLLRQLGGTLVVEGCSAGSGGGMHVRRTFAQDAGKVSFRNCTGRREGGCLYTRNFNQSGGSSEFVHCRGQDNGGAIYSWRDVHLGGSTFLANSSVETEDAHGGCLLVAKGNLTQSGDTKFSGCAAYRGHGGGLGLRNGSLILAAGTMDFDSCTASWNGGGAFVPEHVEVISGKLTFLRCRSKGWEGGGGLYVSEGDLLQHGGATHFQDCKAASGGGGGVHIQQGALQLLAGRMSFERCAADGAQGGGGLLLTQGDFRQAAGSALFSYCAARAGYGGGLNLIAGSLHQSSTDGSLNFYNCEARAGGGVAVKRNATLLGASTFNSCVARSRSAERGGGGVFLDKGYLHLHGSLHMTDCSTMSNGGGVLVKRGGIIAIGNVSVTNSSARRSGGGIYLAGKMEQLGAGVIEFRHCAAYSAHGGGMWAGGLSSHSEILFDSCTAGNVDGNGGGLAIEGAVEQTGTMSFLKCSTGGKGGGFYVNSTRPGMLQHISFDQCSTVGVAHSLFSTGPLNISDLKLLCNDANDVCVDVHSELSMAGVRMKSNGSVSIRASALDSGRISCTDTKACQLLTPKASRSIAGLVCPLGTGVNDTDGEKSCETCSDNYTQVQLSTTAPCNVCPIENEFCYARNFKMKPGHMVKDTNVSFTYYCPNPAACPGGNSSNFTSMCAKGYTGKSCARCSQDQGFAISDSSVLLCTQCASQQWKQYAQWGYMLLKRVVPFGLSAASVLKGDAEVKPSGVLINQLMSFATVAGMLLTVMAQTAAMEQIKGNAGAAFDAVFGVLGGVADMASGQATFEDSSGGMSSICLLWYIGFSGMLWQVHLLHSLVPALLVAGLMAFLPHEKRRVAIVVGLNCFWPEVFSFFGKHLYCYQYAPQLIKRDAFECPFMPDPTGRLVLRVLAVLMILAVAGIWVRLSLPSKGSQESPGSLPLHVLFLTKPYRPGVALWESERLFRKTLLTMAVSALPITSSPALQLACIGSIVTVSLILYIALLPYKALRWNLTECALLLTAVFMTVLVFGLTAYDSYWGRDIALEYGMIMAAVALAGSFCLVMMYLIYRELMQEWYKQKHPVEAEGHPVEAEGPRGETNDSLLWLKFI</sequence>
<dbReference type="EMBL" id="CAJNDS010002035">
    <property type="protein sequence ID" value="CAE7297724.1"/>
    <property type="molecule type" value="Genomic_DNA"/>
</dbReference>
<feature type="non-terminal residue" evidence="2">
    <location>
        <position position="1888"/>
    </location>
</feature>
<accession>A0A812NPF1</accession>
<organism evidence="2 3">
    <name type="scientific">Symbiodinium natans</name>
    <dbReference type="NCBI Taxonomy" id="878477"/>
    <lineage>
        <taxon>Eukaryota</taxon>
        <taxon>Sar</taxon>
        <taxon>Alveolata</taxon>
        <taxon>Dinophyceae</taxon>
        <taxon>Suessiales</taxon>
        <taxon>Symbiodiniaceae</taxon>
        <taxon>Symbiodinium</taxon>
    </lineage>
</organism>
<keyword evidence="1" id="KW-0472">Membrane</keyword>
<keyword evidence="3" id="KW-1185">Reference proteome</keyword>
<comment type="caution">
    <text evidence="2">The sequence shown here is derived from an EMBL/GenBank/DDBJ whole genome shotgun (WGS) entry which is preliminary data.</text>
</comment>
<name>A0A812NPF1_9DINO</name>
<feature type="transmembrane region" description="Helical" evidence="1">
    <location>
        <begin position="1685"/>
        <end position="1705"/>
    </location>
</feature>
<proteinExistence type="predicted"/>
<feature type="transmembrane region" description="Helical" evidence="1">
    <location>
        <begin position="1826"/>
        <end position="1848"/>
    </location>
</feature>
<dbReference type="Proteomes" id="UP000604046">
    <property type="component" value="Unassembled WGS sequence"/>
</dbReference>
<dbReference type="InterPro" id="IPR006626">
    <property type="entry name" value="PbH1"/>
</dbReference>
<feature type="transmembrane region" description="Helical" evidence="1">
    <location>
        <begin position="1598"/>
        <end position="1630"/>
    </location>
</feature>
<dbReference type="SMART" id="SM00710">
    <property type="entry name" value="PbH1"/>
    <property type="match status" value="12"/>
</dbReference>
<dbReference type="OrthoDB" id="432246at2759"/>
<keyword evidence="1" id="KW-1133">Transmembrane helix</keyword>
<protein>
    <submittedName>
        <fullName evidence="2">Uncharacterized protein</fullName>
    </submittedName>
</protein>
<feature type="transmembrane region" description="Helical" evidence="1">
    <location>
        <begin position="1762"/>
        <end position="1783"/>
    </location>
</feature>